<name>A0A3B0X5F5_9ZZZZ</name>
<dbReference type="SUPFAM" id="SSF55729">
    <property type="entry name" value="Acyl-CoA N-acyltransferases (Nat)"/>
    <property type="match status" value="1"/>
</dbReference>
<reference evidence="2" key="1">
    <citation type="submission" date="2018-06" db="EMBL/GenBank/DDBJ databases">
        <authorList>
            <person name="Zhirakovskaya E."/>
        </authorList>
    </citation>
    <scope>NUCLEOTIDE SEQUENCE</scope>
</reference>
<dbReference type="Pfam" id="PF00583">
    <property type="entry name" value="Acetyltransf_1"/>
    <property type="match status" value="1"/>
</dbReference>
<dbReference type="AlphaFoldDB" id="A0A3B0X5F5"/>
<feature type="domain" description="N-acetyltransferase" evidence="1">
    <location>
        <begin position="14"/>
        <end position="169"/>
    </location>
</feature>
<dbReference type="GO" id="GO:0016747">
    <property type="term" value="F:acyltransferase activity, transferring groups other than amino-acyl groups"/>
    <property type="evidence" value="ECO:0007669"/>
    <property type="project" value="InterPro"/>
</dbReference>
<evidence type="ECO:0000259" key="1">
    <source>
        <dbReference type="PROSITE" id="PS51186"/>
    </source>
</evidence>
<dbReference type="PROSITE" id="PS51186">
    <property type="entry name" value="GNAT"/>
    <property type="match status" value="1"/>
</dbReference>
<sequence>MLVFLFEKFLSRGLGLRPARTSDKGFLENLYRSTRHDLRLLDAEADFIETLIEQQHHARTTGYGERFPDAMYFVIEISKESIGQIVINFGENEVRLIDISLISSARNKGYGKSLIEMLQYASSAVNAPLRLSVHKQNMLARDLYQSLGFQLEQSGEISDVMVWVSESAPVI</sequence>
<accession>A0A3B0X5F5</accession>
<organism evidence="2">
    <name type="scientific">hydrothermal vent metagenome</name>
    <dbReference type="NCBI Taxonomy" id="652676"/>
    <lineage>
        <taxon>unclassified sequences</taxon>
        <taxon>metagenomes</taxon>
        <taxon>ecological metagenomes</taxon>
    </lineage>
</organism>
<proteinExistence type="predicted"/>
<evidence type="ECO:0000313" key="2">
    <source>
        <dbReference type="EMBL" id="VAW58147.1"/>
    </source>
</evidence>
<gene>
    <name evidence="2" type="ORF">MNBD_GAMMA11-858</name>
</gene>
<dbReference type="InterPro" id="IPR016181">
    <property type="entry name" value="Acyl_CoA_acyltransferase"/>
</dbReference>
<dbReference type="Gene3D" id="3.40.630.30">
    <property type="match status" value="1"/>
</dbReference>
<dbReference type="InterPro" id="IPR000182">
    <property type="entry name" value="GNAT_dom"/>
</dbReference>
<dbReference type="EMBL" id="UOFG01000021">
    <property type="protein sequence ID" value="VAW58147.1"/>
    <property type="molecule type" value="Genomic_DNA"/>
</dbReference>
<protein>
    <recommendedName>
        <fullName evidence="1">N-acetyltransferase domain-containing protein</fullName>
    </recommendedName>
</protein>